<accession>A0ABT4II82</accession>
<evidence type="ECO:0000313" key="2">
    <source>
        <dbReference type="Proteomes" id="UP001141422"/>
    </source>
</evidence>
<reference evidence="1" key="1">
    <citation type="submission" date="2022-12" db="EMBL/GenBank/DDBJ databases">
        <title>Isolation and characterisation of novel Methanocorpusculum spp. from native Australian herbivores indicates the genus is ancestrally host-associated.</title>
        <authorList>
            <person name="Volmer J.G."/>
            <person name="Soo R.M."/>
            <person name="Evans P.N."/>
            <person name="Hoedt E.C."/>
            <person name="Astorga Alsina A.L."/>
            <person name="Woodcroft B.J."/>
            <person name="Tyson G.W."/>
            <person name="Hugenholtz P."/>
            <person name="Morrison M."/>
        </authorList>
    </citation>
    <scope>NUCLEOTIDE SEQUENCE</scope>
    <source>
        <strain evidence="1">MG</strain>
    </source>
</reference>
<sequence length="420" mass="44502">MKKLLLFGILLILAVSAAAGIIFVATDTPDASGKPGMPDPVATAVPSPGEWNPPDVPLYDPADFTIAASGPDLSPDDLFAAAITLLNNYTALFGNTVAPVSLSDSCLSEESRNLRGTLSDSALFASLVSEGSTGISSSVLTENEILAAYGFRVLPTGQTVTYAYTVTAGAGDAAYAAAGQSLQEWLHAVDELTKNAADSIVSRAAETEPVADSGWISSRGDIRDYGEFGRVGLHSAWYWDSGEQDHDWFYTTSEITMTPGTVTRNNFYKNHRFTLTIDPGYSNPGGNAPHLPGVSISGSAPTGGRDRQPAVCVLRSLSWITDIPDASFAFDCPAGGICKWEGTIHPFGNQAKQTFIFKAGVQITGSQSESRNGSTYTLSKNTVDVYHGFSDGLFSSGPDTNCTISQELHIRWHGGKYSSV</sequence>
<keyword evidence="2" id="KW-1185">Reference proteome</keyword>
<name>A0ABT4II82_9EURY</name>
<organism evidence="1 2">
    <name type="scientific">Methanocorpusculum petauri</name>
    <dbReference type="NCBI Taxonomy" id="3002863"/>
    <lineage>
        <taxon>Archaea</taxon>
        <taxon>Methanobacteriati</taxon>
        <taxon>Methanobacteriota</taxon>
        <taxon>Stenosarchaea group</taxon>
        <taxon>Methanomicrobia</taxon>
        <taxon>Methanomicrobiales</taxon>
        <taxon>Methanocorpusculaceae</taxon>
        <taxon>Methanocorpusculum</taxon>
    </lineage>
</organism>
<proteinExistence type="predicted"/>
<gene>
    <name evidence="1" type="ORF">O0S10_07550</name>
</gene>
<dbReference type="RefSeq" id="WP_268925275.1">
    <property type="nucleotide sequence ID" value="NZ_JAPTGB010000015.1"/>
</dbReference>
<dbReference type="EMBL" id="JAPTGB010000015">
    <property type="protein sequence ID" value="MCZ0861079.1"/>
    <property type="molecule type" value="Genomic_DNA"/>
</dbReference>
<dbReference type="Proteomes" id="UP001141422">
    <property type="component" value="Unassembled WGS sequence"/>
</dbReference>
<comment type="caution">
    <text evidence="1">The sequence shown here is derived from an EMBL/GenBank/DDBJ whole genome shotgun (WGS) entry which is preliminary data.</text>
</comment>
<evidence type="ECO:0000313" key="1">
    <source>
        <dbReference type="EMBL" id="MCZ0861079.1"/>
    </source>
</evidence>
<protein>
    <submittedName>
        <fullName evidence="1">Uncharacterized protein</fullName>
    </submittedName>
</protein>